<evidence type="ECO:0000313" key="3">
    <source>
        <dbReference type="Proteomes" id="UP000001020"/>
    </source>
</evidence>
<dbReference type="HOGENOM" id="CLU_186059_0_0_11"/>
<proteinExistence type="predicted"/>
<dbReference type="KEGG" id="mtc:MT2726"/>
<protein>
    <submittedName>
        <fullName evidence="2">Uncharacterized protein</fullName>
    </submittedName>
</protein>
<feature type="region of interest" description="Disordered" evidence="1">
    <location>
        <begin position="51"/>
        <end position="93"/>
    </location>
</feature>
<dbReference type="EMBL" id="AE000516">
    <property type="protein sequence ID" value="AAK47040.1"/>
    <property type="molecule type" value="Genomic_DNA"/>
</dbReference>
<accession>Q8VJE7</accession>
<evidence type="ECO:0000256" key="1">
    <source>
        <dbReference type="SAM" id="MobiDB-lite"/>
    </source>
</evidence>
<reference evidence="2 3" key="1">
    <citation type="journal article" date="2002" name="J. Bacteriol.">
        <title>Whole-genome comparison of Mycobacterium tuberculosis clinical and laboratory strains.</title>
        <authorList>
            <person name="Fleischmann R.D."/>
            <person name="Alland D."/>
            <person name="Eisen J.A."/>
            <person name="Carpenter L."/>
            <person name="White O."/>
            <person name="Peterson J."/>
            <person name="DeBoy R."/>
            <person name="Dodson R."/>
            <person name="Gwinn M."/>
            <person name="Haft D."/>
            <person name="Hickey E."/>
            <person name="Kolonay J.F."/>
            <person name="Nelson W.C."/>
            <person name="Umayam L.A."/>
            <person name="Ermolaeva M."/>
            <person name="Salzberg S.L."/>
            <person name="Delcher A."/>
            <person name="Utterback T."/>
            <person name="Weidman J."/>
            <person name="Khouri H."/>
            <person name="Gill J."/>
            <person name="Mikula A."/>
            <person name="Bishai W."/>
            <person name="Jacobs Jr W.R.Jr."/>
            <person name="Venter J.C."/>
            <person name="Fraser C.M."/>
        </authorList>
    </citation>
    <scope>NUCLEOTIDE SEQUENCE [LARGE SCALE GENOMIC DNA]</scope>
    <source>
        <strain evidence="3">CDC 1551 / Oshkosh</strain>
    </source>
</reference>
<evidence type="ECO:0000313" key="2">
    <source>
        <dbReference type="EMBL" id="AAK47040.1"/>
    </source>
</evidence>
<gene>
    <name evidence="2" type="ordered locus">MT2726</name>
</gene>
<keyword evidence="3" id="KW-1185">Reference proteome</keyword>
<name>Q8VJE7_MYCTO</name>
<dbReference type="AlphaFoldDB" id="Q8VJE7"/>
<dbReference type="Proteomes" id="UP000001020">
    <property type="component" value="Chromosome"/>
</dbReference>
<sequence length="93" mass="11278">MARSVNDYRRELERWVRQQQRVQDQFRMGVQRAIEREIRRRYEAWRRQAEQARKAAEDELRKRGRERRPLDKLPPGPIPGTGGQPLQPFKPSR</sequence>
<organism evidence="2 3">
    <name type="scientific">Mycobacterium tuberculosis (strain CDC 1551 / Oshkosh)</name>
    <dbReference type="NCBI Taxonomy" id="83331"/>
    <lineage>
        <taxon>Bacteria</taxon>
        <taxon>Bacillati</taxon>
        <taxon>Actinomycetota</taxon>
        <taxon>Actinomycetes</taxon>
        <taxon>Mycobacteriales</taxon>
        <taxon>Mycobacteriaceae</taxon>
        <taxon>Mycobacterium</taxon>
        <taxon>Mycobacterium tuberculosis complex</taxon>
    </lineage>
</organism>
<feature type="compositionally biased region" description="Basic and acidic residues" evidence="1">
    <location>
        <begin position="51"/>
        <end position="71"/>
    </location>
</feature>